<keyword evidence="5" id="KW-1185">Reference proteome</keyword>
<keyword evidence="2" id="KW-0812">Transmembrane</keyword>
<evidence type="ECO:0008006" key="6">
    <source>
        <dbReference type="Google" id="ProtNLM"/>
    </source>
</evidence>
<evidence type="ECO:0000256" key="2">
    <source>
        <dbReference type="SAM" id="Phobius"/>
    </source>
</evidence>
<evidence type="ECO:0000256" key="1">
    <source>
        <dbReference type="SAM" id="MobiDB-lite"/>
    </source>
</evidence>
<feature type="chain" id="PRO_5015114598" description="Classical arabinogalactan protein" evidence="3">
    <location>
        <begin position="21"/>
        <end position="140"/>
    </location>
</feature>
<evidence type="ECO:0000313" key="5">
    <source>
        <dbReference type="Proteomes" id="UP000237105"/>
    </source>
</evidence>
<keyword evidence="2" id="KW-1133">Transmembrane helix</keyword>
<keyword evidence="3" id="KW-0732">Signal</keyword>
<feature type="transmembrane region" description="Helical" evidence="2">
    <location>
        <begin position="119"/>
        <end position="139"/>
    </location>
</feature>
<dbReference type="EMBL" id="JXTB01000096">
    <property type="protein sequence ID" value="PON64374.1"/>
    <property type="molecule type" value="Genomic_DNA"/>
</dbReference>
<reference evidence="5" key="1">
    <citation type="submission" date="2016-06" db="EMBL/GenBank/DDBJ databases">
        <title>Parallel loss of symbiosis genes in relatives of nitrogen-fixing non-legume Parasponia.</title>
        <authorList>
            <person name="Van Velzen R."/>
            <person name="Holmer R."/>
            <person name="Bu F."/>
            <person name="Rutten L."/>
            <person name="Van Zeijl A."/>
            <person name="Liu W."/>
            <person name="Santuari L."/>
            <person name="Cao Q."/>
            <person name="Sharma T."/>
            <person name="Shen D."/>
            <person name="Roswanjaya Y."/>
            <person name="Wardhani T."/>
            <person name="Kalhor M.S."/>
            <person name="Jansen J."/>
            <person name="Van den Hoogen J."/>
            <person name="Gungor B."/>
            <person name="Hartog M."/>
            <person name="Hontelez J."/>
            <person name="Verver J."/>
            <person name="Yang W.-C."/>
            <person name="Schijlen E."/>
            <person name="Repin R."/>
            <person name="Schilthuizen M."/>
            <person name="Schranz E."/>
            <person name="Heidstra R."/>
            <person name="Miyata K."/>
            <person name="Fedorova E."/>
            <person name="Kohlen W."/>
            <person name="Bisseling T."/>
            <person name="Smit S."/>
            <person name="Geurts R."/>
        </authorList>
    </citation>
    <scope>NUCLEOTIDE SEQUENCE [LARGE SCALE GENOMIC DNA]</scope>
    <source>
        <strain evidence="5">cv. WU1-14</strain>
    </source>
</reference>
<organism evidence="4 5">
    <name type="scientific">Parasponia andersonii</name>
    <name type="common">Sponia andersonii</name>
    <dbReference type="NCBI Taxonomy" id="3476"/>
    <lineage>
        <taxon>Eukaryota</taxon>
        <taxon>Viridiplantae</taxon>
        <taxon>Streptophyta</taxon>
        <taxon>Embryophyta</taxon>
        <taxon>Tracheophyta</taxon>
        <taxon>Spermatophyta</taxon>
        <taxon>Magnoliopsida</taxon>
        <taxon>eudicotyledons</taxon>
        <taxon>Gunneridae</taxon>
        <taxon>Pentapetalae</taxon>
        <taxon>rosids</taxon>
        <taxon>fabids</taxon>
        <taxon>Rosales</taxon>
        <taxon>Cannabaceae</taxon>
        <taxon>Parasponia</taxon>
    </lineage>
</organism>
<feature type="region of interest" description="Disordered" evidence="1">
    <location>
        <begin position="22"/>
        <end position="93"/>
    </location>
</feature>
<keyword evidence="2" id="KW-0472">Membrane</keyword>
<accession>A0A2P5CTK0</accession>
<gene>
    <name evidence="4" type="ORF">PanWU01x14_124430</name>
</gene>
<evidence type="ECO:0000256" key="3">
    <source>
        <dbReference type="SAM" id="SignalP"/>
    </source>
</evidence>
<feature type="compositionally biased region" description="Low complexity" evidence="1">
    <location>
        <begin position="23"/>
        <end position="52"/>
    </location>
</feature>
<feature type="signal peptide" evidence="3">
    <location>
        <begin position="1"/>
        <end position="20"/>
    </location>
</feature>
<feature type="compositionally biased region" description="Low complexity" evidence="1">
    <location>
        <begin position="59"/>
        <end position="88"/>
    </location>
</feature>
<proteinExistence type="predicted"/>
<dbReference type="AlphaFoldDB" id="A0A2P5CTK0"/>
<comment type="caution">
    <text evidence="4">The sequence shown here is derived from an EMBL/GenBank/DDBJ whole genome shotgun (WGS) entry which is preliminary data.</text>
</comment>
<protein>
    <recommendedName>
        <fullName evidence="6">Classical arabinogalactan protein</fullName>
    </recommendedName>
</protein>
<evidence type="ECO:0000313" key="4">
    <source>
        <dbReference type="EMBL" id="PON64374.1"/>
    </source>
</evidence>
<dbReference type="Proteomes" id="UP000237105">
    <property type="component" value="Unassembled WGS sequence"/>
</dbReference>
<name>A0A2P5CTK0_PARAD</name>
<sequence length="140" mass="13772">MTRQIVVLALIFIAIAGVSALEAPTTSPTASPKKSPSVTTSPTSVAPTKAPSASPPSPKSSSSETSPASSPESDVSSSHHGSVAAPPALTGDTIGTIADVPYIFSDDPRSMRMNGASSLGVSASSVAAVVVAAVAGFFAF</sequence>